<reference evidence="3" key="1">
    <citation type="submission" date="2009-09" db="EMBL/GenBank/DDBJ databases">
        <title>The complete chromosome of Sebaldella termitidis ATCC 33386.</title>
        <authorList>
            <consortium name="US DOE Joint Genome Institute (JGI-PGF)"/>
            <person name="Lucas S."/>
            <person name="Copeland A."/>
            <person name="Lapidus A."/>
            <person name="Glavina del Rio T."/>
            <person name="Dalin E."/>
            <person name="Tice H."/>
            <person name="Bruce D."/>
            <person name="Goodwin L."/>
            <person name="Pitluck S."/>
            <person name="Kyrpides N."/>
            <person name="Mavromatis K."/>
            <person name="Ivanova N."/>
            <person name="Mikhailova N."/>
            <person name="Sims D."/>
            <person name="Meincke L."/>
            <person name="Brettin T."/>
            <person name="Detter J.C."/>
            <person name="Han C."/>
            <person name="Larimer F."/>
            <person name="Land M."/>
            <person name="Hauser L."/>
            <person name="Markowitz V."/>
            <person name="Cheng J.F."/>
            <person name="Hugenholtz P."/>
            <person name="Woyke T."/>
            <person name="Wu D."/>
            <person name="Eisen J.A."/>
        </authorList>
    </citation>
    <scope>NUCLEOTIDE SEQUENCE [LARGE SCALE GENOMIC DNA]</scope>
    <source>
        <strain evidence="3">ATCC 33386 / NCTC 11300</strain>
    </source>
</reference>
<organism evidence="2 3">
    <name type="scientific">Sebaldella termitidis (strain ATCC 33386 / NCTC 11300)</name>
    <dbReference type="NCBI Taxonomy" id="526218"/>
    <lineage>
        <taxon>Bacteria</taxon>
        <taxon>Fusobacteriati</taxon>
        <taxon>Fusobacteriota</taxon>
        <taxon>Fusobacteriia</taxon>
        <taxon>Fusobacteriales</taxon>
        <taxon>Leptotrichiaceae</taxon>
        <taxon>Sebaldella</taxon>
    </lineage>
</organism>
<dbReference type="STRING" id="526218.Sterm_2646"/>
<dbReference type="Proteomes" id="UP000000845">
    <property type="component" value="Chromosome"/>
</dbReference>
<dbReference type="PANTHER" id="PTHR35271">
    <property type="entry name" value="ABC TRANSPORTER, SUBSTRATE-BINDING LIPOPROTEIN-RELATED"/>
    <property type="match status" value="1"/>
</dbReference>
<dbReference type="HOGENOM" id="CLU_058196_1_0_0"/>
<evidence type="ECO:0000256" key="1">
    <source>
        <dbReference type="SAM" id="SignalP"/>
    </source>
</evidence>
<gene>
    <name evidence="2" type="ordered locus">Sterm_2646</name>
</gene>
<feature type="chain" id="PRO_5003020873" description="ABC transporter substrate binding protein" evidence="1">
    <location>
        <begin position="23"/>
        <end position="329"/>
    </location>
</feature>
<keyword evidence="1" id="KW-0732">Signal</keyword>
<sequence>MKKNILSIIMMFAGLLLFTACGSKEEQKTEEPKTETQTEQKKVYKIGVTQIVDHPALNDSKMGFIDALKDAGLETEIDDKVANGEIPTQQLIAKQFAEDKKDLIFAIATPSAQAAASSTDTIPVVFASVSDPEGAGLTDKANVTGTSGVPEIEKNLELLKKVFPNVKKVGIIYNTSEQNSVFQVEIAEQAGKRLGIEILAEGVTSAPEFMSALEKLSRDIDVFFAIQDNTLSSSFPALLEKMNALKIPIFGANAVYTDRGALISQGTTDYDIGYRAGEMAAAILKGEKTPKDITIEVVQKPKISVNKKNMELLGIKIPDDVMKEATITE</sequence>
<accession>D1AMB7</accession>
<dbReference type="CDD" id="cd06325">
    <property type="entry name" value="PBP1_ABC_unchar_transporter"/>
    <property type="match status" value="1"/>
</dbReference>
<proteinExistence type="predicted"/>
<dbReference type="AlphaFoldDB" id="D1AMB7"/>
<dbReference type="Gene3D" id="3.40.50.2300">
    <property type="match status" value="2"/>
</dbReference>
<dbReference type="SUPFAM" id="SSF53822">
    <property type="entry name" value="Periplasmic binding protein-like I"/>
    <property type="match status" value="1"/>
</dbReference>
<keyword evidence="3" id="KW-1185">Reference proteome</keyword>
<evidence type="ECO:0000313" key="2">
    <source>
        <dbReference type="EMBL" id="ACZ09491.1"/>
    </source>
</evidence>
<dbReference type="PANTHER" id="PTHR35271:SF1">
    <property type="entry name" value="ABC TRANSPORTER, SUBSTRATE-BINDING LIPOPROTEIN"/>
    <property type="match status" value="1"/>
</dbReference>
<dbReference type="KEGG" id="str:Sterm_2646"/>
<feature type="signal peptide" evidence="1">
    <location>
        <begin position="1"/>
        <end position="22"/>
    </location>
</feature>
<dbReference type="eggNOG" id="COG2984">
    <property type="taxonomic scope" value="Bacteria"/>
</dbReference>
<evidence type="ECO:0000313" key="3">
    <source>
        <dbReference type="Proteomes" id="UP000000845"/>
    </source>
</evidence>
<dbReference type="EMBL" id="CP001739">
    <property type="protein sequence ID" value="ACZ09491.1"/>
    <property type="molecule type" value="Genomic_DNA"/>
</dbReference>
<dbReference type="InterPro" id="IPR028082">
    <property type="entry name" value="Peripla_BP_I"/>
</dbReference>
<reference evidence="2 3" key="2">
    <citation type="journal article" date="2010" name="Stand. Genomic Sci.">
        <title>Complete genome sequence of Sebaldella termitidis type strain (NCTC 11300).</title>
        <authorList>
            <person name="Harmon-Smith M."/>
            <person name="Celia L."/>
            <person name="Chertkov O."/>
            <person name="Lapidus A."/>
            <person name="Copeland A."/>
            <person name="Glavina Del Rio T."/>
            <person name="Nolan M."/>
            <person name="Lucas S."/>
            <person name="Tice H."/>
            <person name="Cheng J.F."/>
            <person name="Han C."/>
            <person name="Detter J.C."/>
            <person name="Bruce D."/>
            <person name="Goodwin L."/>
            <person name="Pitluck S."/>
            <person name="Pati A."/>
            <person name="Liolios K."/>
            <person name="Ivanova N."/>
            <person name="Mavromatis K."/>
            <person name="Mikhailova N."/>
            <person name="Chen A."/>
            <person name="Palaniappan K."/>
            <person name="Land M."/>
            <person name="Hauser L."/>
            <person name="Chang Y.J."/>
            <person name="Jeffries C.D."/>
            <person name="Brettin T."/>
            <person name="Goker M."/>
            <person name="Beck B."/>
            <person name="Bristow J."/>
            <person name="Eisen J.A."/>
            <person name="Markowitz V."/>
            <person name="Hugenholtz P."/>
            <person name="Kyrpides N.C."/>
            <person name="Klenk H.P."/>
            <person name="Chen F."/>
        </authorList>
    </citation>
    <scope>NUCLEOTIDE SEQUENCE [LARGE SCALE GENOMIC DNA]</scope>
    <source>
        <strain evidence="3">ATCC 33386 / NCTC 11300</strain>
    </source>
</reference>
<dbReference type="RefSeq" id="WP_012862085.1">
    <property type="nucleotide sequence ID" value="NC_013517.1"/>
</dbReference>
<evidence type="ECO:0008006" key="4">
    <source>
        <dbReference type="Google" id="ProtNLM"/>
    </source>
</evidence>
<dbReference type="PROSITE" id="PS51257">
    <property type="entry name" value="PROKAR_LIPOPROTEIN"/>
    <property type="match status" value="1"/>
</dbReference>
<protein>
    <recommendedName>
        <fullName evidence="4">ABC transporter substrate binding protein</fullName>
    </recommendedName>
</protein>
<dbReference type="Pfam" id="PF04392">
    <property type="entry name" value="ABC_sub_bind"/>
    <property type="match status" value="1"/>
</dbReference>
<name>D1AMB7_SEBTE</name>
<dbReference type="InterPro" id="IPR007487">
    <property type="entry name" value="ABC_transpt-TYRBP-like"/>
</dbReference>